<dbReference type="GO" id="GO:0071555">
    <property type="term" value="P:cell wall organization"/>
    <property type="evidence" value="ECO:0007669"/>
    <property type="project" value="TreeGrafter"/>
</dbReference>
<gene>
    <name evidence="4" type="ORF">GFC01_15005</name>
</gene>
<dbReference type="PANTHER" id="PTHR30627">
    <property type="entry name" value="PEPTIDOGLYCAN D,D-TRANSPEPTIDASE"/>
    <property type="match status" value="1"/>
</dbReference>
<protein>
    <submittedName>
        <fullName evidence="4">Cell division protein FtsI</fullName>
    </submittedName>
</protein>
<dbReference type="OrthoDB" id="9804124at2"/>
<dbReference type="SUPFAM" id="SSF56519">
    <property type="entry name" value="Penicillin binding protein dimerisation domain"/>
    <property type="match status" value="1"/>
</dbReference>
<dbReference type="Pfam" id="PF00905">
    <property type="entry name" value="Transpeptidase"/>
    <property type="match status" value="1"/>
</dbReference>
<dbReference type="PANTHER" id="PTHR30627:SF24">
    <property type="entry name" value="PENICILLIN-BINDING PROTEIN 4B"/>
    <property type="match status" value="1"/>
</dbReference>
<keyword evidence="5" id="KW-1185">Reference proteome</keyword>
<evidence type="ECO:0000313" key="5">
    <source>
        <dbReference type="Proteomes" id="UP000441717"/>
    </source>
</evidence>
<dbReference type="SUPFAM" id="SSF56601">
    <property type="entry name" value="beta-lactamase/transpeptidase-like"/>
    <property type="match status" value="1"/>
</dbReference>
<organism evidence="4 5">
    <name type="scientific">Desulfofundulus thermobenzoicus</name>
    <dbReference type="NCBI Taxonomy" id="29376"/>
    <lineage>
        <taxon>Bacteria</taxon>
        <taxon>Bacillati</taxon>
        <taxon>Bacillota</taxon>
        <taxon>Clostridia</taxon>
        <taxon>Eubacteriales</taxon>
        <taxon>Peptococcaceae</taxon>
        <taxon>Desulfofundulus</taxon>
    </lineage>
</organism>
<dbReference type="InterPro" id="IPR036138">
    <property type="entry name" value="PBP_dimer_sf"/>
</dbReference>
<dbReference type="EMBL" id="WHYR01000054">
    <property type="protein sequence ID" value="MQL53546.1"/>
    <property type="molecule type" value="Genomic_DNA"/>
</dbReference>
<dbReference type="InterPro" id="IPR050515">
    <property type="entry name" value="Beta-lactam/transpept"/>
</dbReference>
<dbReference type="GO" id="GO:0005886">
    <property type="term" value="C:plasma membrane"/>
    <property type="evidence" value="ECO:0007669"/>
    <property type="project" value="TreeGrafter"/>
</dbReference>
<dbReference type="Gene3D" id="3.90.1310.10">
    <property type="entry name" value="Penicillin-binding protein 2a (Domain 2)"/>
    <property type="match status" value="1"/>
</dbReference>
<dbReference type="AlphaFoldDB" id="A0A6N7ITU6"/>
<evidence type="ECO:0000256" key="1">
    <source>
        <dbReference type="SAM" id="Phobius"/>
    </source>
</evidence>
<dbReference type="GO" id="GO:0008658">
    <property type="term" value="F:penicillin binding"/>
    <property type="evidence" value="ECO:0007669"/>
    <property type="project" value="InterPro"/>
</dbReference>
<feature type="transmembrane region" description="Helical" evidence="1">
    <location>
        <begin position="7"/>
        <end position="25"/>
    </location>
</feature>
<keyword evidence="4" id="KW-0132">Cell division</keyword>
<dbReference type="GO" id="GO:0071972">
    <property type="term" value="F:peptidoglycan L,D-transpeptidase activity"/>
    <property type="evidence" value="ECO:0007669"/>
    <property type="project" value="TreeGrafter"/>
</dbReference>
<evidence type="ECO:0000313" key="4">
    <source>
        <dbReference type="EMBL" id="MQL53546.1"/>
    </source>
</evidence>
<feature type="domain" description="Penicillin binding protein A dimerisation" evidence="3">
    <location>
        <begin position="52"/>
        <end position="128"/>
    </location>
</feature>
<evidence type="ECO:0000259" key="2">
    <source>
        <dbReference type="Pfam" id="PF00905"/>
    </source>
</evidence>
<dbReference type="RefSeq" id="WP_152948011.1">
    <property type="nucleotide sequence ID" value="NZ_WHYR01000054.1"/>
</dbReference>
<keyword evidence="1" id="KW-1133">Transmembrane helix</keyword>
<dbReference type="InterPro" id="IPR001460">
    <property type="entry name" value="PCN-bd_Tpept"/>
</dbReference>
<sequence>MKNNIRCLGYIILASFVVLAFYVGYVNVFMGPALATDPHNGRLAAWEAGIKRGTIFDRQGVVLAKTENGRRVYPLGQDTAQVVGFISRRYGRTGLESAYDRYLLGMTDDDKIQALINRLLGRPRVGNDLVVTLDARLQHLARELLGQRKGAVAALDPRSGAILALASSPGFDPNQIDQPAAVPGRNNGTVYDLLQRDPNAPLLNRAAQGAYPPGSTFKIVTGAGALTADPSVSKRIFNCQGSLTVDGFKLPDLAAHGAVDFRRAMAVSCNTTFATLGLELGVERFYQNALAFGLTRNPWEHNLPGVPGSPELDYRPGTLTPPKKMTRPELASSAIGQGEVLVNPLQMALAAAAIAHNGVIMRPHLLERIQEPGGRTLVKAAPQAWLTATSPAVAAVVKEAMVAVVREGTGKGAALPGVTVAGKTGSAQNPRGDTHAWFVAFAPAEEPRVVVAVIIENGGAGGAVAAPVAREVIRAALAG</sequence>
<keyword evidence="4" id="KW-0131">Cell cycle</keyword>
<name>A0A6N7ITU6_9FIRM</name>
<keyword evidence="1" id="KW-0472">Membrane</keyword>
<proteinExistence type="predicted"/>
<dbReference type="InterPro" id="IPR012338">
    <property type="entry name" value="Beta-lactam/transpept-like"/>
</dbReference>
<comment type="caution">
    <text evidence="4">The sequence shown here is derived from an EMBL/GenBank/DDBJ whole genome shotgun (WGS) entry which is preliminary data.</text>
</comment>
<feature type="domain" description="Penicillin-binding protein transpeptidase" evidence="2">
    <location>
        <begin position="150"/>
        <end position="473"/>
    </location>
</feature>
<dbReference type="InterPro" id="IPR054120">
    <property type="entry name" value="PBPA_dimer"/>
</dbReference>
<dbReference type="Proteomes" id="UP000441717">
    <property type="component" value="Unassembled WGS sequence"/>
</dbReference>
<reference evidence="4 5" key="1">
    <citation type="submission" date="2019-10" db="EMBL/GenBank/DDBJ databases">
        <title>Comparative genomics of sulfur disproportionating microorganisms.</title>
        <authorList>
            <person name="Ward L.M."/>
            <person name="Bertran E."/>
            <person name="Johnston D."/>
        </authorList>
    </citation>
    <scope>NUCLEOTIDE SEQUENCE [LARGE SCALE GENOMIC DNA]</scope>
    <source>
        <strain evidence="4 5">DSM 14055</strain>
    </source>
</reference>
<dbReference type="Gene3D" id="3.40.710.10">
    <property type="entry name" value="DD-peptidase/beta-lactamase superfamily"/>
    <property type="match status" value="1"/>
</dbReference>
<keyword evidence="1" id="KW-0812">Transmembrane</keyword>
<dbReference type="GO" id="GO:0051301">
    <property type="term" value="P:cell division"/>
    <property type="evidence" value="ECO:0007669"/>
    <property type="project" value="UniProtKB-KW"/>
</dbReference>
<dbReference type="Pfam" id="PF21922">
    <property type="entry name" value="PBP_dimer_2"/>
    <property type="match status" value="1"/>
</dbReference>
<evidence type="ECO:0000259" key="3">
    <source>
        <dbReference type="Pfam" id="PF21922"/>
    </source>
</evidence>
<accession>A0A6N7ITU6</accession>